<dbReference type="Gene3D" id="1.20.58.320">
    <property type="entry name" value="TPR-like"/>
    <property type="match status" value="1"/>
</dbReference>
<evidence type="ECO:0000313" key="2">
    <source>
        <dbReference type="Proteomes" id="UP000501600"/>
    </source>
</evidence>
<evidence type="ECO:0000313" key="1">
    <source>
        <dbReference type="EMBL" id="QJB69097.1"/>
    </source>
</evidence>
<reference evidence="1 2" key="1">
    <citation type="submission" date="2020-04" db="EMBL/GenBank/DDBJ databases">
        <title>Genome sequence for Sphingorhabdus sp. strain M1.</title>
        <authorList>
            <person name="Park S.-J."/>
        </authorList>
    </citation>
    <scope>NUCLEOTIDE SEQUENCE [LARGE SCALE GENOMIC DNA]</scope>
    <source>
        <strain evidence="1 2">JK6</strain>
    </source>
</reference>
<dbReference type="InterPro" id="IPR011990">
    <property type="entry name" value="TPR-like_helical_dom_sf"/>
</dbReference>
<dbReference type="SUPFAM" id="SSF48452">
    <property type="entry name" value="TPR-like"/>
    <property type="match status" value="1"/>
</dbReference>
<keyword evidence="2" id="KW-1185">Reference proteome</keyword>
<sequence length="181" mass="21163">MTNKMNWPSGILTFWFDDLEPKDWWNKNDTVDVQIKDRFFELWEEQKSKTADTFLETPETALAAVILFDQFPRNMFRDSADAFSTDHLAQQIAEKAVDQGLDEQLAKKQRPFLYMPFMHAEDIRLQNKSVALFTKLGSNQKFANDHRDAIVKYGRFPHRNTILGRSMRPGEQEAIDAGMNW</sequence>
<dbReference type="AlphaFoldDB" id="A0A6H2DLU0"/>
<dbReference type="Pfam" id="PF06041">
    <property type="entry name" value="DUF924"/>
    <property type="match status" value="1"/>
</dbReference>
<dbReference type="EMBL" id="CP051217">
    <property type="protein sequence ID" value="QJB69097.1"/>
    <property type="molecule type" value="Genomic_DNA"/>
</dbReference>
<proteinExistence type="predicted"/>
<accession>A0A6H2DLU0</accession>
<organism evidence="1 2">
    <name type="scientific">Parasphingorhabdus halotolerans</name>
    <dbReference type="NCBI Taxonomy" id="2725558"/>
    <lineage>
        <taxon>Bacteria</taxon>
        <taxon>Pseudomonadati</taxon>
        <taxon>Pseudomonadota</taxon>
        <taxon>Alphaproteobacteria</taxon>
        <taxon>Sphingomonadales</taxon>
        <taxon>Sphingomonadaceae</taxon>
        <taxon>Parasphingorhabdus</taxon>
    </lineage>
</organism>
<dbReference type="KEGG" id="phao:HF685_07205"/>
<dbReference type="Gene3D" id="1.25.40.10">
    <property type="entry name" value="Tetratricopeptide repeat domain"/>
    <property type="match status" value="1"/>
</dbReference>
<name>A0A6H2DLU0_9SPHN</name>
<gene>
    <name evidence="1" type="ORF">HF685_07205</name>
</gene>
<dbReference type="InterPro" id="IPR010323">
    <property type="entry name" value="DUF924"/>
</dbReference>
<dbReference type="Proteomes" id="UP000501600">
    <property type="component" value="Chromosome"/>
</dbReference>
<protein>
    <submittedName>
        <fullName evidence="1">DUF924 domain-containing protein</fullName>
    </submittedName>
</protein>